<dbReference type="Gene3D" id="3.40.50.620">
    <property type="entry name" value="HUPs"/>
    <property type="match status" value="2"/>
</dbReference>
<sequence length="864" mass="98423">MSQPKEIPKTYDPIEVEERWMNTWKKESYYFDRSSKKPQFIIDTPPPYPTGNFHIGNAFNWCYIDFIARYKRMCGFNVMFPQGWDCHGLPTEVKVEELNNITKNDVPRDEFRKMCRELTLQNIEKMRKTMWRCGFSNDWSNEYITMMPEYYKKTQLSFLRMYKKGDIYQSEHPVNFCTRCETAIAFAEVSYEDRTTKLNFFDFDGVEIATSRPELLAACVAVAVHPDDERYKNLSGKTLKVPLFGHDVRIIKDEAVDPSFGSGAVMICTFGDKQDVHWWVKHKLDLRCAITLTGKMTEIAGKYAGMSSTDCRAAILSDMENEGILKRQEPLEQRVGTCWRCKTPIEILSERQWFVKVHNDDILENANKINWTPEHMKSRLENWASQMEWDWCISRQRIFATPIPVWFCNKCGEVILPDESLLPVDPTSDMPENPCPKCGSTEFTGEKDVLDTWMDSSISVLNITGWDGSGVPPLFPAQIRPQGHDIIRTWAFYTILRAGAITGEKPWDEILVNGMVLGDDGFKMSKSRGNIISPEEVIAKHGADAFRQWSASGAATGQDIVFSWNDVIAAARFQTKMWNICRFVLMQLEKGEPEDDSASVLADRWLMDKLSSTEKTVTECMDSYNFAGAILSIREFAREIFADNYIELVKGRLYGDGTGRGSALFALRTSIDALCRMLSPFTPYFSEECYTILTGKSVHSESWVDFEYEDEDARLQGELLVKVVSEVRRYKHDEGLALNALLGHVVVYTPYEINDGGDAASALNANLEWKCEKPKLIKSVSDVKFNFGIIGPVFRKQANSYMNAIRALSDDEKINPPKTVLVDGSEADVLENSYEPVFSYSVAGETVDVLTISDDVIVTVQKKI</sequence>
<keyword evidence="6 11" id="KW-0648">Protein biosynthesis</keyword>
<comment type="catalytic activity">
    <reaction evidence="8 11">
        <text>tRNA(Val) + L-valine + ATP = L-valyl-tRNA(Val) + AMP + diphosphate</text>
        <dbReference type="Rhea" id="RHEA:10704"/>
        <dbReference type="Rhea" id="RHEA-COMP:9672"/>
        <dbReference type="Rhea" id="RHEA-COMP:9708"/>
        <dbReference type="ChEBI" id="CHEBI:30616"/>
        <dbReference type="ChEBI" id="CHEBI:33019"/>
        <dbReference type="ChEBI" id="CHEBI:57762"/>
        <dbReference type="ChEBI" id="CHEBI:78442"/>
        <dbReference type="ChEBI" id="CHEBI:78537"/>
        <dbReference type="ChEBI" id="CHEBI:456215"/>
        <dbReference type="EC" id="6.1.1.9"/>
    </reaction>
</comment>
<dbReference type="EC" id="6.1.1.9" evidence="11"/>
<evidence type="ECO:0000256" key="2">
    <source>
        <dbReference type="ARBA" id="ARBA00022490"/>
    </source>
</evidence>
<dbReference type="EMBL" id="CP091092">
    <property type="protein sequence ID" value="WFN37146.1"/>
    <property type="molecule type" value="Genomic_DNA"/>
</dbReference>
<evidence type="ECO:0000256" key="6">
    <source>
        <dbReference type="ARBA" id="ARBA00022917"/>
    </source>
</evidence>
<dbReference type="GO" id="GO:0005829">
    <property type="term" value="C:cytosol"/>
    <property type="evidence" value="ECO:0007669"/>
    <property type="project" value="TreeGrafter"/>
</dbReference>
<evidence type="ECO:0000313" key="14">
    <source>
        <dbReference type="EMBL" id="WFN37146.1"/>
    </source>
</evidence>
<dbReference type="GO" id="GO:0006438">
    <property type="term" value="P:valyl-tRNA aminoacylation"/>
    <property type="evidence" value="ECO:0007669"/>
    <property type="project" value="UniProtKB-UniRule"/>
</dbReference>
<name>A0AAF0FSJ4_9EURY</name>
<comment type="similarity">
    <text evidence="10 11">Belongs to the class-I aminoacyl-tRNA synthetase family. ValS type 2 subfamily.</text>
</comment>
<feature type="binding site" evidence="11">
    <location>
        <position position="526"/>
    </location>
    <ligand>
        <name>ATP</name>
        <dbReference type="ChEBI" id="CHEBI:30616"/>
    </ligand>
</feature>
<keyword evidence="7 11" id="KW-0030">Aminoacyl-tRNA synthetase</keyword>
<dbReference type="PANTHER" id="PTHR11946:SF93">
    <property type="entry name" value="VALINE--TRNA LIGASE, CHLOROPLASTIC_MITOCHONDRIAL 2"/>
    <property type="match status" value="1"/>
</dbReference>
<dbReference type="Gene3D" id="1.10.730.10">
    <property type="entry name" value="Isoleucyl-tRNA Synthetase, Domain 1"/>
    <property type="match status" value="1"/>
</dbReference>
<dbReference type="PRINTS" id="PR00986">
    <property type="entry name" value="TRNASYNTHVAL"/>
</dbReference>
<comment type="domain">
    <text evidence="11">ValRS has two distinct active sites: one for aminoacylation and one for editing. The misactivated threonine is translocated from the active site to the editing site.</text>
</comment>
<dbReference type="GeneID" id="79949083"/>
<evidence type="ECO:0000256" key="1">
    <source>
        <dbReference type="ARBA" id="ARBA00004496"/>
    </source>
</evidence>
<dbReference type="PANTHER" id="PTHR11946">
    <property type="entry name" value="VALYL-TRNA SYNTHETASES"/>
    <property type="match status" value="1"/>
</dbReference>
<evidence type="ECO:0000313" key="15">
    <source>
        <dbReference type="Proteomes" id="UP001218895"/>
    </source>
</evidence>
<keyword evidence="15" id="KW-1185">Reference proteome</keyword>
<comment type="subcellular location">
    <subcellularLocation>
        <location evidence="1 11">Cytoplasm</location>
    </subcellularLocation>
</comment>
<dbReference type="RefSeq" id="WP_278099985.1">
    <property type="nucleotide sequence ID" value="NZ_CP091092.1"/>
</dbReference>
<dbReference type="CDD" id="cd07962">
    <property type="entry name" value="Anticodon_Ia_Val"/>
    <property type="match status" value="1"/>
</dbReference>
<dbReference type="InterPro" id="IPR001412">
    <property type="entry name" value="aa-tRNA-synth_I_CS"/>
</dbReference>
<protein>
    <recommendedName>
        <fullName evidence="11">Valine--tRNA ligase</fullName>
        <ecNumber evidence="11">6.1.1.9</ecNumber>
    </recommendedName>
    <alternativeName>
        <fullName evidence="11">Valyl-tRNA synthetase</fullName>
        <shortName evidence="11">ValRS</shortName>
    </alternativeName>
</protein>
<dbReference type="InterPro" id="IPR009008">
    <property type="entry name" value="Val/Leu/Ile-tRNA-synth_edit"/>
</dbReference>
<dbReference type="NCBIfam" id="NF009687">
    <property type="entry name" value="PRK13208.1"/>
    <property type="match status" value="1"/>
</dbReference>
<evidence type="ECO:0000256" key="11">
    <source>
        <dbReference type="HAMAP-Rule" id="MF_02005"/>
    </source>
</evidence>
<dbReference type="InterPro" id="IPR033705">
    <property type="entry name" value="Anticodon_Ia_Val"/>
</dbReference>
<dbReference type="SUPFAM" id="SSF52374">
    <property type="entry name" value="Nucleotidylyl transferase"/>
    <property type="match status" value="1"/>
</dbReference>
<dbReference type="NCBIfam" id="TIGR00422">
    <property type="entry name" value="valS"/>
    <property type="match status" value="1"/>
</dbReference>
<dbReference type="Proteomes" id="UP001218895">
    <property type="component" value="Chromosome"/>
</dbReference>
<dbReference type="AlphaFoldDB" id="A0AAF0FSJ4"/>
<comment type="function">
    <text evidence="9 11">Catalyzes the attachment of valine to tRNA(Val). As ValRS can inadvertently accommodate and process structurally similar amino acids such as threonine, to avoid such errors, it has a 'posttransfer' editing activity that hydrolyzes mischarged Thr-tRNA(Val) in a tRNA-dependent manner.</text>
</comment>
<dbReference type="InterPro" id="IPR013155">
    <property type="entry name" value="M/V/L/I-tRNA-synth_anticd-bd"/>
</dbReference>
<evidence type="ECO:0000256" key="4">
    <source>
        <dbReference type="ARBA" id="ARBA00022741"/>
    </source>
</evidence>
<dbReference type="InterPro" id="IPR002303">
    <property type="entry name" value="Valyl-tRNA_ligase"/>
</dbReference>
<organism evidence="14 15">
    <name type="scientific">Methanomicrobium antiquum</name>
    <dbReference type="NCBI Taxonomy" id="487686"/>
    <lineage>
        <taxon>Archaea</taxon>
        <taxon>Methanobacteriati</taxon>
        <taxon>Methanobacteriota</taxon>
        <taxon>Stenosarchaea group</taxon>
        <taxon>Methanomicrobia</taxon>
        <taxon>Methanomicrobiales</taxon>
        <taxon>Methanomicrobiaceae</taxon>
        <taxon>Methanomicrobium</taxon>
    </lineage>
</organism>
<dbReference type="GO" id="GO:0004832">
    <property type="term" value="F:valine-tRNA ligase activity"/>
    <property type="evidence" value="ECO:0007669"/>
    <property type="project" value="UniProtKB-UniRule"/>
</dbReference>
<keyword evidence="4 11" id="KW-0547">Nucleotide-binding</keyword>
<feature type="domain" description="Aminoacyl-tRNA synthetase class Ia" evidence="12">
    <location>
        <begin position="20"/>
        <end position="562"/>
    </location>
</feature>
<evidence type="ECO:0000256" key="7">
    <source>
        <dbReference type="ARBA" id="ARBA00023146"/>
    </source>
</evidence>
<feature type="domain" description="Methionyl/Valyl/Leucyl/Isoleucyl-tRNA synthetase anticodon-binding" evidence="13">
    <location>
        <begin position="603"/>
        <end position="740"/>
    </location>
</feature>
<dbReference type="Pfam" id="PF00133">
    <property type="entry name" value="tRNA-synt_1"/>
    <property type="match status" value="1"/>
</dbReference>
<accession>A0AAF0FSJ4</accession>
<feature type="short sequence motif" description="'HIGH' region" evidence="11">
    <location>
        <begin position="47"/>
        <end position="57"/>
    </location>
</feature>
<dbReference type="InterPro" id="IPR009080">
    <property type="entry name" value="tRNAsynth_Ia_anticodon-bd"/>
</dbReference>
<dbReference type="FunFam" id="3.40.50.620:FF:000192">
    <property type="entry name" value="Valine--tRNA ligase"/>
    <property type="match status" value="1"/>
</dbReference>
<dbReference type="HAMAP" id="MF_02005">
    <property type="entry name" value="Val_tRNA_synth_type2"/>
    <property type="match status" value="1"/>
</dbReference>
<evidence type="ECO:0000259" key="13">
    <source>
        <dbReference type="Pfam" id="PF08264"/>
    </source>
</evidence>
<dbReference type="Pfam" id="PF08264">
    <property type="entry name" value="Anticodon_1"/>
    <property type="match status" value="1"/>
</dbReference>
<dbReference type="GO" id="GO:0002161">
    <property type="term" value="F:aminoacyl-tRNA deacylase activity"/>
    <property type="evidence" value="ECO:0007669"/>
    <property type="project" value="InterPro"/>
</dbReference>
<keyword evidence="2 11" id="KW-0963">Cytoplasm</keyword>
<feature type="short sequence motif" description="'KMSKS' region" evidence="11">
    <location>
        <begin position="523"/>
        <end position="527"/>
    </location>
</feature>
<evidence type="ECO:0000256" key="9">
    <source>
        <dbReference type="ARBA" id="ARBA00055630"/>
    </source>
</evidence>
<dbReference type="PROSITE" id="PS00178">
    <property type="entry name" value="AA_TRNA_LIGASE_I"/>
    <property type="match status" value="1"/>
</dbReference>
<dbReference type="KEGG" id="manq:L1994_01770"/>
<evidence type="ECO:0000256" key="3">
    <source>
        <dbReference type="ARBA" id="ARBA00022598"/>
    </source>
</evidence>
<evidence type="ECO:0000256" key="10">
    <source>
        <dbReference type="ARBA" id="ARBA00061452"/>
    </source>
</evidence>
<keyword evidence="5 11" id="KW-0067">ATP-binding</keyword>
<dbReference type="InterPro" id="IPR002300">
    <property type="entry name" value="aa-tRNA-synth_Ia"/>
</dbReference>
<proteinExistence type="inferred from homology"/>
<dbReference type="CDD" id="cd00817">
    <property type="entry name" value="ValRS_core"/>
    <property type="match status" value="1"/>
</dbReference>
<reference evidence="14" key="1">
    <citation type="submission" date="2022-01" db="EMBL/GenBank/DDBJ databases">
        <title>Complete genome of Methanomicrobium antiquum DSM 21220.</title>
        <authorList>
            <person name="Chen S.-C."/>
            <person name="You Y.-T."/>
            <person name="Zhou Y.-Z."/>
            <person name="Lai M.-C."/>
        </authorList>
    </citation>
    <scope>NUCLEOTIDE SEQUENCE</scope>
    <source>
        <strain evidence="14">DSM 21220</strain>
    </source>
</reference>
<dbReference type="SUPFAM" id="SSF47323">
    <property type="entry name" value="Anticodon-binding domain of a subclass of class I aminoacyl-tRNA synthetases"/>
    <property type="match status" value="1"/>
</dbReference>
<dbReference type="InterPro" id="IPR014729">
    <property type="entry name" value="Rossmann-like_a/b/a_fold"/>
</dbReference>
<gene>
    <name evidence="11" type="primary">valS</name>
    <name evidence="14" type="ORF">L1994_01770</name>
</gene>
<dbReference type="GO" id="GO:0005524">
    <property type="term" value="F:ATP binding"/>
    <property type="evidence" value="ECO:0007669"/>
    <property type="project" value="UniProtKB-UniRule"/>
</dbReference>
<evidence type="ECO:0000259" key="12">
    <source>
        <dbReference type="Pfam" id="PF00133"/>
    </source>
</evidence>
<dbReference type="SUPFAM" id="SSF50677">
    <property type="entry name" value="ValRS/IleRS/LeuRS editing domain"/>
    <property type="match status" value="1"/>
</dbReference>
<dbReference type="InterPro" id="IPR022874">
    <property type="entry name" value="Valine-tRNA_ligase_type_2"/>
</dbReference>
<evidence type="ECO:0000256" key="8">
    <source>
        <dbReference type="ARBA" id="ARBA00047552"/>
    </source>
</evidence>
<evidence type="ECO:0000256" key="5">
    <source>
        <dbReference type="ARBA" id="ARBA00022840"/>
    </source>
</evidence>
<keyword evidence="3 11" id="KW-0436">Ligase</keyword>